<dbReference type="Pfam" id="PF26639">
    <property type="entry name" value="Het-6_barrel"/>
    <property type="match status" value="1"/>
</dbReference>
<dbReference type="OrthoDB" id="3548654at2759"/>
<dbReference type="PANTHER" id="PTHR24148">
    <property type="entry name" value="ANKYRIN REPEAT DOMAIN-CONTAINING PROTEIN 39 HOMOLOG-RELATED"/>
    <property type="match status" value="1"/>
</dbReference>
<proteinExistence type="predicted"/>
<dbReference type="AlphaFoldDB" id="A0A9P8C5I6"/>
<dbReference type="Proteomes" id="UP000824998">
    <property type="component" value="Unassembled WGS sequence"/>
</dbReference>
<gene>
    <name evidence="2" type="ORF">BJ875DRAFT_375796</name>
</gene>
<evidence type="ECO:0000313" key="2">
    <source>
        <dbReference type="EMBL" id="KAG9234733.1"/>
    </source>
</evidence>
<accession>A0A9P8C5I6</accession>
<dbReference type="PANTHER" id="PTHR24148:SF73">
    <property type="entry name" value="HET DOMAIN PROTEIN (AFU_ORTHOLOGUE AFUA_8G01020)"/>
    <property type="match status" value="1"/>
</dbReference>
<protein>
    <submittedName>
        <fullName evidence="2">Heterokaryon incompatibility protein-domain-containing protein</fullName>
    </submittedName>
</protein>
<evidence type="ECO:0000259" key="1">
    <source>
        <dbReference type="Pfam" id="PF06985"/>
    </source>
</evidence>
<dbReference type="Pfam" id="PF06985">
    <property type="entry name" value="HET"/>
    <property type="match status" value="1"/>
</dbReference>
<keyword evidence="3" id="KW-1185">Reference proteome</keyword>
<feature type="domain" description="Heterokaryon incompatibility" evidence="1">
    <location>
        <begin position="84"/>
        <end position="225"/>
    </location>
</feature>
<name>A0A9P8C5I6_9HELO</name>
<sequence length="634" mass="71534">MSTSPPNSAGNHGFPGSAASIASSNLTYASYCRPHEADGALGKNTYHYQPLQDMQFRLVEIFPKRQTMIKCRIVHESLESPPPYLAISYTWGDINNTKMLEIGGSSLPVGVNLWGALWALRQKDASIFVWVDALCIDQSNRDEKAQQVPLMAMIYSNAEIVAIWLGTDEDDSARAIDFLDTLSTKGSSIEEFSNLVESEAGKSNIAAVVSLFERSYWTRLWVVQEILHAKDIMVYCGSKNVPWSVYTRASDIFSQYKRQIEYYFPGGQRDTRRHSLSLNQFSYSQVLAYEGPRSFLDLKSFLNSGDASLLKVLRACRSKLSSEPKDKLFGILGISAEARKDFPPDYNQSVKDVYTQIVDTLIETTDSLDVICDAIHFPIHTSSANLPSFVPDWSHIPQTSAMGQQYQFSASGGRKAICKFDDRLTKLTISAIYLDTIDKHGIAVGTLCTLADYLMAFLHWRALLLGETEDYKYEESLRVQEEFCSALSLGQIPKKYERPIEWLTACYHIFAAMLNKRLPRLLLDNDLEKYINAKVDIKPEDRRQFLQDHFGSRMMGRCFCRTKGGRIGMGSGVMLPGDIIVVPLGCSTPILLRKEGANGEYRFIGDVFVNRWMTGRAIDELNEKKRQVEEFVLH</sequence>
<reference evidence="2" key="1">
    <citation type="journal article" date="2021" name="IMA Fungus">
        <title>Genomic characterization of three marine fungi, including Emericellopsis atlantica sp. nov. with signatures of a generalist lifestyle and marine biomass degradation.</title>
        <authorList>
            <person name="Hagestad O.C."/>
            <person name="Hou L."/>
            <person name="Andersen J.H."/>
            <person name="Hansen E.H."/>
            <person name="Altermark B."/>
            <person name="Li C."/>
            <person name="Kuhnert E."/>
            <person name="Cox R.J."/>
            <person name="Crous P.W."/>
            <person name="Spatafora J.W."/>
            <person name="Lail K."/>
            <person name="Amirebrahimi M."/>
            <person name="Lipzen A."/>
            <person name="Pangilinan J."/>
            <person name="Andreopoulos W."/>
            <person name="Hayes R.D."/>
            <person name="Ng V."/>
            <person name="Grigoriev I.V."/>
            <person name="Jackson S.A."/>
            <person name="Sutton T.D.S."/>
            <person name="Dobson A.D.W."/>
            <person name="Rama T."/>
        </authorList>
    </citation>
    <scope>NUCLEOTIDE SEQUENCE</scope>
    <source>
        <strain evidence="2">TRa018bII</strain>
    </source>
</reference>
<dbReference type="InterPro" id="IPR010730">
    <property type="entry name" value="HET"/>
</dbReference>
<evidence type="ECO:0000313" key="3">
    <source>
        <dbReference type="Proteomes" id="UP000824998"/>
    </source>
</evidence>
<dbReference type="InterPro" id="IPR052895">
    <property type="entry name" value="HetReg/Transcr_Mod"/>
</dbReference>
<dbReference type="EMBL" id="MU251453">
    <property type="protein sequence ID" value="KAG9234733.1"/>
    <property type="molecule type" value="Genomic_DNA"/>
</dbReference>
<organism evidence="2 3">
    <name type="scientific">Amylocarpus encephaloides</name>
    <dbReference type="NCBI Taxonomy" id="45428"/>
    <lineage>
        <taxon>Eukaryota</taxon>
        <taxon>Fungi</taxon>
        <taxon>Dikarya</taxon>
        <taxon>Ascomycota</taxon>
        <taxon>Pezizomycotina</taxon>
        <taxon>Leotiomycetes</taxon>
        <taxon>Helotiales</taxon>
        <taxon>Helotiales incertae sedis</taxon>
        <taxon>Amylocarpus</taxon>
    </lineage>
</organism>
<comment type="caution">
    <text evidence="2">The sequence shown here is derived from an EMBL/GenBank/DDBJ whole genome shotgun (WGS) entry which is preliminary data.</text>
</comment>